<feature type="domain" description="Cell wall hydrolase SleB" evidence="1">
    <location>
        <begin position="96"/>
        <end position="205"/>
    </location>
</feature>
<dbReference type="AlphaFoldDB" id="A0A9X0W663"/>
<evidence type="ECO:0000313" key="3">
    <source>
        <dbReference type="Proteomes" id="UP001138768"/>
    </source>
</evidence>
<dbReference type="Proteomes" id="UP001138768">
    <property type="component" value="Unassembled WGS sequence"/>
</dbReference>
<sequence>MRTLSMTAFVATLFPPLLLSSVPEPRETPRLYPAKLELEPITPISPALAVTKTTSAVPIASALPPEAPTARAAQASIPIDEDLHCLALNIYHEARSEPLSGQLAVAQVTLNRVASKSFPHSVCEVVKQGGQKRNRCQFSWWCDGKSDQPTEMKAWRKSLDLGRRVLAEQVSDPTDGALFYHATYVSPKWSRSFQRTAQIGRHLFYRPTTSASQS</sequence>
<keyword evidence="3" id="KW-1185">Reference proteome</keyword>
<keyword evidence="2" id="KW-0378">Hydrolase</keyword>
<dbReference type="InterPro" id="IPR042047">
    <property type="entry name" value="SleB_dom1"/>
</dbReference>
<proteinExistence type="predicted"/>
<accession>A0A9X0W663</accession>
<organism evidence="2 3">
    <name type="scientific">Lamprobacter modestohalophilus</name>
    <dbReference type="NCBI Taxonomy" id="1064514"/>
    <lineage>
        <taxon>Bacteria</taxon>
        <taxon>Pseudomonadati</taxon>
        <taxon>Pseudomonadota</taxon>
        <taxon>Gammaproteobacteria</taxon>
        <taxon>Chromatiales</taxon>
        <taxon>Chromatiaceae</taxon>
        <taxon>Lamprobacter</taxon>
    </lineage>
</organism>
<dbReference type="Gene3D" id="6.20.240.60">
    <property type="match status" value="1"/>
</dbReference>
<gene>
    <name evidence="2" type="ORF">CKO42_03540</name>
</gene>
<name>A0A9X0W663_9GAMM</name>
<comment type="caution">
    <text evidence="2">The sequence shown here is derived from an EMBL/GenBank/DDBJ whole genome shotgun (WGS) entry which is preliminary data.</text>
</comment>
<dbReference type="InterPro" id="IPR011105">
    <property type="entry name" value="Cell_wall_hydrolase_SleB"/>
</dbReference>
<protein>
    <submittedName>
        <fullName evidence="2">Cell wall hydrolase</fullName>
    </submittedName>
</protein>
<reference evidence="2 3" key="1">
    <citation type="journal article" date="2020" name="Microorganisms">
        <title>Osmotic Adaptation and Compatible Solute Biosynthesis of Phototrophic Bacteria as Revealed from Genome Analyses.</title>
        <authorList>
            <person name="Imhoff J.F."/>
            <person name="Rahn T."/>
            <person name="Kunzel S."/>
            <person name="Keller A."/>
            <person name="Neulinger S.C."/>
        </authorList>
    </citation>
    <scope>NUCLEOTIDE SEQUENCE [LARGE SCALE GENOMIC DNA]</scope>
    <source>
        <strain evidence="2 3">DSM 25653</strain>
    </source>
</reference>
<evidence type="ECO:0000259" key="1">
    <source>
        <dbReference type="Pfam" id="PF07486"/>
    </source>
</evidence>
<dbReference type="EMBL" id="NRRY01000003">
    <property type="protein sequence ID" value="MBK1617539.1"/>
    <property type="molecule type" value="Genomic_DNA"/>
</dbReference>
<dbReference type="Gene3D" id="1.10.10.2520">
    <property type="entry name" value="Cell wall hydrolase SleB, domain 1"/>
    <property type="match status" value="1"/>
</dbReference>
<evidence type="ECO:0000313" key="2">
    <source>
        <dbReference type="EMBL" id="MBK1617539.1"/>
    </source>
</evidence>
<dbReference type="RefSeq" id="WP_200238937.1">
    <property type="nucleotide sequence ID" value="NZ_NRRY01000003.1"/>
</dbReference>
<dbReference type="GO" id="GO:0016787">
    <property type="term" value="F:hydrolase activity"/>
    <property type="evidence" value="ECO:0007669"/>
    <property type="project" value="UniProtKB-KW"/>
</dbReference>
<dbReference type="Pfam" id="PF07486">
    <property type="entry name" value="Hydrolase_2"/>
    <property type="match status" value="1"/>
</dbReference>